<sequence>MSLNEILGSAISGLSASQAGLRSVSNNIANVDTPGYARERVALSAAVTNGRVNGVVVGEPERIADRFLEMSVYRRSGDMGQSEVTATYLDRLQSLLGQPGAEGGLPARLDAISASAVRLTSGTAASQVISAFTGDVEDAIVSMRQLDGDVATMRTDVEAEVGYTVERVNALLGRIHELNDNVARLQGLGKSPAGAIDQRVAALEELSSLIKVTVRDQPDGRVILETPQGQTLLDRRVRQLDYAVAGTGVAQHVYPPITIRFAEPNGTMGPATGDKIDSAAIGGKLGGLIDLRDRALPQFSDKLGVLFGGLAQTLNAASNASTSLPAPAQLEGRSTGLTGTDRLGFTGSTTFAVVKSNGELVAKTSIDFSTLATVNDAVAAINAGLGGAGTATFTGGKLVIAASAAGNGVATGQDETNPSSRAGVGFAQYFGLNDLVRTPESTLVPSGFVGTDPHGFSPGQSAEIVLRDASGRSLTRFTLTPTGTSFNDVLTQLNASPLGGFGAFALDTKGRIQFQPNPMVTGASLSIVSDTTDRFGTGRSFTALSGLTGASMGLNQAELPKQIADNPAAVPLAKLQIGAAVGERAIGQSDMRGATAFIDELAKPMDLGREGVATIERYSGLLLGGAGAEAARAAERYDDASARRDDAVNRRDSFGGVNIDEELAQMVVLQNSYSAAARVITTASEMYDTLINMIR</sequence>
<evidence type="ECO:0000259" key="9">
    <source>
        <dbReference type="Pfam" id="PF22638"/>
    </source>
</evidence>
<dbReference type="InterPro" id="IPR002371">
    <property type="entry name" value="FlgK"/>
</dbReference>
<dbReference type="GO" id="GO:0044780">
    <property type="term" value="P:bacterial-type flagellum assembly"/>
    <property type="evidence" value="ECO:0007669"/>
    <property type="project" value="InterPro"/>
</dbReference>
<keyword evidence="10" id="KW-0966">Cell projection</keyword>
<dbReference type="GO" id="GO:0009425">
    <property type="term" value="C:bacterial-type flagellum basal body"/>
    <property type="evidence" value="ECO:0007669"/>
    <property type="project" value="UniProtKB-SubCell"/>
</dbReference>
<dbReference type="Pfam" id="PF06429">
    <property type="entry name" value="Flg_bbr_C"/>
    <property type="match status" value="1"/>
</dbReference>
<feature type="domain" description="Flagellar basal body rod protein N-terminal" evidence="7">
    <location>
        <begin position="9"/>
        <end position="36"/>
    </location>
</feature>
<dbReference type="GO" id="GO:0009424">
    <property type="term" value="C:bacterial-type flagellum hook"/>
    <property type="evidence" value="ECO:0007669"/>
    <property type="project" value="InterPro"/>
</dbReference>
<comment type="similarity">
    <text evidence="3">Belongs to the flagella basal body rod proteins family.</text>
</comment>
<keyword evidence="11" id="KW-1185">Reference proteome</keyword>
<evidence type="ECO:0000256" key="5">
    <source>
        <dbReference type="ARBA" id="ARBA00022525"/>
    </source>
</evidence>
<dbReference type="InterPro" id="IPR001444">
    <property type="entry name" value="Flag_bb_rod_N"/>
</dbReference>
<evidence type="ECO:0000256" key="3">
    <source>
        <dbReference type="ARBA" id="ARBA00009677"/>
    </source>
</evidence>
<reference evidence="10 11" key="1">
    <citation type="submission" date="2019-03" db="EMBL/GenBank/DDBJ databases">
        <title>Genome sequence of Sphingomonas sp. 17J27-24.</title>
        <authorList>
            <person name="Kim M."/>
            <person name="Maeng S."/>
            <person name="Sathiyaraj S."/>
        </authorList>
    </citation>
    <scope>NUCLEOTIDE SEQUENCE [LARGE SCALE GENOMIC DNA]</scope>
    <source>
        <strain evidence="10 11">17J27-24</strain>
    </source>
</reference>
<keyword evidence="6" id="KW-0975">Bacterial flagellum</keyword>
<dbReference type="SUPFAM" id="SSF64518">
    <property type="entry name" value="Phase 1 flagellin"/>
    <property type="match status" value="1"/>
</dbReference>
<dbReference type="RefSeq" id="WP_135089134.1">
    <property type="nucleotide sequence ID" value="NZ_SPDV01000039.1"/>
</dbReference>
<dbReference type="Proteomes" id="UP000298213">
    <property type="component" value="Unassembled WGS sequence"/>
</dbReference>
<evidence type="ECO:0000256" key="1">
    <source>
        <dbReference type="ARBA" id="ARBA00004117"/>
    </source>
</evidence>
<dbReference type="InterPro" id="IPR053927">
    <property type="entry name" value="FlgK_helical"/>
</dbReference>
<comment type="caution">
    <text evidence="10">The sequence shown here is derived from an EMBL/GenBank/DDBJ whole genome shotgun (WGS) entry which is preliminary data.</text>
</comment>
<proteinExistence type="inferred from homology"/>
<dbReference type="GO" id="GO:0005198">
    <property type="term" value="F:structural molecule activity"/>
    <property type="evidence" value="ECO:0007669"/>
    <property type="project" value="InterPro"/>
</dbReference>
<accession>A0A4Y8ZPC2</accession>
<evidence type="ECO:0000313" key="11">
    <source>
        <dbReference type="Proteomes" id="UP000298213"/>
    </source>
</evidence>
<dbReference type="PANTHER" id="PTHR30033:SF2">
    <property type="entry name" value="FLAGELLAR HOOK PROTEIN"/>
    <property type="match status" value="1"/>
</dbReference>
<dbReference type="Pfam" id="PF00460">
    <property type="entry name" value="Flg_bb_rod"/>
    <property type="match status" value="1"/>
</dbReference>
<dbReference type="AlphaFoldDB" id="A0A4Y8ZPC2"/>
<dbReference type="PRINTS" id="PR01005">
    <property type="entry name" value="FLGHOOKAP1"/>
</dbReference>
<dbReference type="PANTHER" id="PTHR30033">
    <property type="entry name" value="FLAGELLAR HOOK-ASSOCIATED PROTEIN 1"/>
    <property type="match status" value="1"/>
</dbReference>
<protein>
    <recommendedName>
        <fullName evidence="4">Flagellar hook-associated protein 1</fullName>
    </recommendedName>
</protein>
<comment type="subcellular location">
    <subcellularLocation>
        <location evidence="1">Bacterial flagellum basal body</location>
    </subcellularLocation>
    <subcellularLocation>
        <location evidence="2">Secreted</location>
    </subcellularLocation>
</comment>
<evidence type="ECO:0000313" key="10">
    <source>
        <dbReference type="EMBL" id="TFI57102.1"/>
    </source>
</evidence>
<dbReference type="PROSITE" id="PS00588">
    <property type="entry name" value="FLAGELLA_BB_ROD"/>
    <property type="match status" value="1"/>
</dbReference>
<gene>
    <name evidence="10" type="ORF">E2493_16865</name>
</gene>
<name>A0A4Y8ZPC2_9SPHN</name>
<dbReference type="GO" id="GO:0005576">
    <property type="term" value="C:extracellular region"/>
    <property type="evidence" value="ECO:0007669"/>
    <property type="project" value="UniProtKB-SubCell"/>
</dbReference>
<feature type="domain" description="Flagellar hook-associated protein FlgK helical" evidence="9">
    <location>
        <begin position="89"/>
        <end position="320"/>
    </location>
</feature>
<dbReference type="InterPro" id="IPR019776">
    <property type="entry name" value="Flagellar_basal_body_rod_CS"/>
</dbReference>
<evidence type="ECO:0000259" key="7">
    <source>
        <dbReference type="Pfam" id="PF00460"/>
    </source>
</evidence>
<evidence type="ECO:0000256" key="4">
    <source>
        <dbReference type="ARBA" id="ARBA00016244"/>
    </source>
</evidence>
<dbReference type="InterPro" id="IPR010930">
    <property type="entry name" value="Flg_bb/hook_C_dom"/>
</dbReference>
<evidence type="ECO:0000256" key="2">
    <source>
        <dbReference type="ARBA" id="ARBA00004613"/>
    </source>
</evidence>
<dbReference type="EMBL" id="SPDV01000039">
    <property type="protein sequence ID" value="TFI57102.1"/>
    <property type="molecule type" value="Genomic_DNA"/>
</dbReference>
<organism evidence="10 11">
    <name type="scientific">Sphingomonas parva</name>
    <dbReference type="NCBI Taxonomy" id="2555898"/>
    <lineage>
        <taxon>Bacteria</taxon>
        <taxon>Pseudomonadati</taxon>
        <taxon>Pseudomonadota</taxon>
        <taxon>Alphaproteobacteria</taxon>
        <taxon>Sphingomonadales</taxon>
        <taxon>Sphingomonadaceae</taxon>
        <taxon>Sphingomonas</taxon>
    </lineage>
</organism>
<keyword evidence="10" id="KW-0969">Cilium</keyword>
<keyword evidence="5" id="KW-0964">Secreted</keyword>
<keyword evidence="10" id="KW-0282">Flagellum</keyword>
<evidence type="ECO:0000259" key="8">
    <source>
        <dbReference type="Pfam" id="PF06429"/>
    </source>
</evidence>
<dbReference type="Pfam" id="PF22638">
    <property type="entry name" value="FlgK_D1"/>
    <property type="match status" value="1"/>
</dbReference>
<feature type="domain" description="Flagellar basal-body/hook protein C-terminal" evidence="8">
    <location>
        <begin position="656"/>
        <end position="693"/>
    </location>
</feature>
<dbReference type="OrthoDB" id="7181295at2"/>
<evidence type="ECO:0000256" key="6">
    <source>
        <dbReference type="ARBA" id="ARBA00023143"/>
    </source>
</evidence>